<reference evidence="2" key="2">
    <citation type="journal article" date="2022" name="Res Sq">
        <title>Comparative Genomics Reveals Insights into the Divergent Evolution of Astigmatic Mites and Household Pest Adaptations.</title>
        <authorList>
            <person name="Xiong Q."/>
            <person name="Wan A.T.-Y."/>
            <person name="Liu X.-Y."/>
            <person name="Fung C.S.-H."/>
            <person name="Xiao X."/>
            <person name="Malainual N."/>
            <person name="Hou J."/>
            <person name="Wang L."/>
            <person name="Wang M."/>
            <person name="Yang K."/>
            <person name="Cui Y."/>
            <person name="Leung E."/>
            <person name="Nong W."/>
            <person name="Shin S.-K."/>
            <person name="Au S."/>
            <person name="Jeong K.Y."/>
            <person name="Chew F.T."/>
            <person name="Hui J."/>
            <person name="Leung T.F."/>
            <person name="Tungtrongchitr A."/>
            <person name="Zhong N."/>
            <person name="Liu Z."/>
            <person name="Tsui S."/>
        </authorList>
    </citation>
    <scope>NUCLEOTIDE SEQUENCE</scope>
    <source>
        <strain evidence="2">Derf</strain>
        <tissue evidence="2">Whole organism</tissue>
    </source>
</reference>
<keyword evidence="3" id="KW-1185">Reference proteome</keyword>
<comment type="caution">
    <text evidence="2">The sequence shown here is derived from an EMBL/GenBank/DDBJ whole genome shotgun (WGS) entry which is preliminary data.</text>
</comment>
<dbReference type="Proteomes" id="UP000790347">
    <property type="component" value="Unassembled WGS sequence"/>
</dbReference>
<reference evidence="2" key="1">
    <citation type="submission" date="2013-05" db="EMBL/GenBank/DDBJ databases">
        <authorList>
            <person name="Yim A.K.Y."/>
            <person name="Chan T.F."/>
            <person name="Ji K.M."/>
            <person name="Liu X.Y."/>
            <person name="Zhou J.W."/>
            <person name="Li R.Q."/>
            <person name="Yang K.Y."/>
            <person name="Li J."/>
            <person name="Li M."/>
            <person name="Law P.T.W."/>
            <person name="Wu Y.L."/>
            <person name="Cai Z.L."/>
            <person name="Qin H."/>
            <person name="Bao Y."/>
            <person name="Leung R.K.K."/>
            <person name="Ng P.K.S."/>
            <person name="Zou J."/>
            <person name="Zhong X.J."/>
            <person name="Ran P.X."/>
            <person name="Zhong N.S."/>
            <person name="Liu Z.G."/>
            <person name="Tsui S.K.W."/>
        </authorList>
    </citation>
    <scope>NUCLEOTIDE SEQUENCE</scope>
    <source>
        <strain evidence="2">Derf</strain>
        <tissue evidence="2">Whole organism</tissue>
    </source>
</reference>
<feature type="compositionally biased region" description="Low complexity" evidence="1">
    <location>
        <begin position="1"/>
        <end position="17"/>
    </location>
</feature>
<dbReference type="AlphaFoldDB" id="A0A922L1X0"/>
<feature type="region of interest" description="Disordered" evidence="1">
    <location>
        <begin position="1"/>
        <end position="43"/>
    </location>
</feature>
<dbReference type="EMBL" id="ASGP02000006">
    <property type="protein sequence ID" value="KAH9501800.1"/>
    <property type="molecule type" value="Genomic_DNA"/>
</dbReference>
<proteinExistence type="predicted"/>
<evidence type="ECO:0000313" key="3">
    <source>
        <dbReference type="Proteomes" id="UP000790347"/>
    </source>
</evidence>
<accession>A0A922L1X0</accession>
<evidence type="ECO:0000313" key="2">
    <source>
        <dbReference type="EMBL" id="KAH9501800.1"/>
    </source>
</evidence>
<organism evidence="2 3">
    <name type="scientific">Dermatophagoides farinae</name>
    <name type="common">American house dust mite</name>
    <dbReference type="NCBI Taxonomy" id="6954"/>
    <lineage>
        <taxon>Eukaryota</taxon>
        <taxon>Metazoa</taxon>
        <taxon>Ecdysozoa</taxon>
        <taxon>Arthropoda</taxon>
        <taxon>Chelicerata</taxon>
        <taxon>Arachnida</taxon>
        <taxon>Acari</taxon>
        <taxon>Acariformes</taxon>
        <taxon>Sarcoptiformes</taxon>
        <taxon>Astigmata</taxon>
        <taxon>Psoroptidia</taxon>
        <taxon>Analgoidea</taxon>
        <taxon>Pyroglyphidae</taxon>
        <taxon>Dermatophagoidinae</taxon>
        <taxon>Dermatophagoides</taxon>
    </lineage>
</organism>
<evidence type="ECO:0000256" key="1">
    <source>
        <dbReference type="SAM" id="MobiDB-lite"/>
    </source>
</evidence>
<gene>
    <name evidence="2" type="primary">SENP8</name>
    <name evidence="2" type="ORF">DERF_012614</name>
</gene>
<name>A0A922L1X0_DERFA</name>
<protein>
    <submittedName>
        <fullName evidence="2">SUMO1 sentrin specific peptidase 8</fullName>
    </submittedName>
</protein>
<feature type="compositionally biased region" description="Basic and acidic residues" evidence="1">
    <location>
        <begin position="19"/>
        <end position="31"/>
    </location>
</feature>
<sequence>MDDSSSSVNHHSNNNHNSSKKEEFNFPKALKDNQSFPELDSNKKSKDIFKQLESLRKVAENLKEDDWCHSSLNKYLGLQ</sequence>